<feature type="compositionally biased region" description="Basic and acidic residues" evidence="1">
    <location>
        <begin position="38"/>
        <end position="57"/>
    </location>
</feature>
<keyword evidence="3" id="KW-1185">Reference proteome</keyword>
<gene>
    <name evidence="2" type="ORF">ODALV1_LOCUS20727</name>
</gene>
<name>A0ABP1RAN2_9HEXA</name>
<feature type="region of interest" description="Disordered" evidence="1">
    <location>
        <begin position="38"/>
        <end position="130"/>
    </location>
</feature>
<evidence type="ECO:0008006" key="4">
    <source>
        <dbReference type="Google" id="ProtNLM"/>
    </source>
</evidence>
<accession>A0ABP1RAN2</accession>
<reference evidence="2 3" key="1">
    <citation type="submission" date="2024-08" db="EMBL/GenBank/DDBJ databases">
        <authorList>
            <person name="Cucini C."/>
            <person name="Frati F."/>
        </authorList>
    </citation>
    <scope>NUCLEOTIDE SEQUENCE [LARGE SCALE GENOMIC DNA]</scope>
</reference>
<sequence length="130" mass="14819">MSFSSDSTISGDEEAEEVWFECRICNVRVTPEEKDAHRLLHKKDLEKSKKKKEAKEAAKKRRSARLNDSMFSPIGSAVTMFDPVPQEGSNTREEEEEEPAATVAPPTKKRKRRSYKRYDTAVTKRINDGG</sequence>
<comment type="caution">
    <text evidence="2">The sequence shown here is derived from an EMBL/GenBank/DDBJ whole genome shotgun (WGS) entry which is preliminary data.</text>
</comment>
<evidence type="ECO:0000313" key="2">
    <source>
        <dbReference type="EMBL" id="CAL8124696.1"/>
    </source>
</evidence>
<proteinExistence type="predicted"/>
<protein>
    <recommendedName>
        <fullName evidence="4">C2H2-type domain-containing protein</fullName>
    </recommendedName>
</protein>
<evidence type="ECO:0000313" key="3">
    <source>
        <dbReference type="Proteomes" id="UP001642540"/>
    </source>
</evidence>
<dbReference type="EMBL" id="CAXLJM020000068">
    <property type="protein sequence ID" value="CAL8124696.1"/>
    <property type="molecule type" value="Genomic_DNA"/>
</dbReference>
<dbReference type="Proteomes" id="UP001642540">
    <property type="component" value="Unassembled WGS sequence"/>
</dbReference>
<organism evidence="2 3">
    <name type="scientific">Orchesella dallaii</name>
    <dbReference type="NCBI Taxonomy" id="48710"/>
    <lineage>
        <taxon>Eukaryota</taxon>
        <taxon>Metazoa</taxon>
        <taxon>Ecdysozoa</taxon>
        <taxon>Arthropoda</taxon>
        <taxon>Hexapoda</taxon>
        <taxon>Collembola</taxon>
        <taxon>Entomobryomorpha</taxon>
        <taxon>Entomobryoidea</taxon>
        <taxon>Orchesellidae</taxon>
        <taxon>Orchesellinae</taxon>
        <taxon>Orchesella</taxon>
    </lineage>
</organism>
<evidence type="ECO:0000256" key="1">
    <source>
        <dbReference type="SAM" id="MobiDB-lite"/>
    </source>
</evidence>